<comment type="caution">
    <text evidence="2">The sequence shown here is derived from an EMBL/GenBank/DDBJ whole genome shotgun (WGS) entry which is preliminary data.</text>
</comment>
<organism evidence="2 3">
    <name type="scientific">Danaus chrysippus</name>
    <name type="common">African queen</name>
    <dbReference type="NCBI Taxonomy" id="151541"/>
    <lineage>
        <taxon>Eukaryota</taxon>
        <taxon>Metazoa</taxon>
        <taxon>Ecdysozoa</taxon>
        <taxon>Arthropoda</taxon>
        <taxon>Hexapoda</taxon>
        <taxon>Insecta</taxon>
        <taxon>Pterygota</taxon>
        <taxon>Neoptera</taxon>
        <taxon>Endopterygota</taxon>
        <taxon>Lepidoptera</taxon>
        <taxon>Glossata</taxon>
        <taxon>Ditrysia</taxon>
        <taxon>Papilionoidea</taxon>
        <taxon>Nymphalidae</taxon>
        <taxon>Danainae</taxon>
        <taxon>Danaini</taxon>
        <taxon>Danaina</taxon>
        <taxon>Danaus</taxon>
        <taxon>Anosia</taxon>
    </lineage>
</organism>
<evidence type="ECO:0000256" key="1">
    <source>
        <dbReference type="SAM" id="MobiDB-lite"/>
    </source>
</evidence>
<proteinExistence type="predicted"/>
<dbReference type="Proteomes" id="UP000789524">
    <property type="component" value="Unassembled WGS sequence"/>
</dbReference>
<dbReference type="EMBL" id="CAKASE010000081">
    <property type="protein sequence ID" value="CAG9583468.1"/>
    <property type="molecule type" value="Genomic_DNA"/>
</dbReference>
<feature type="compositionally biased region" description="Basic and acidic residues" evidence="1">
    <location>
        <begin position="51"/>
        <end position="66"/>
    </location>
</feature>
<reference evidence="2" key="1">
    <citation type="submission" date="2021-09" db="EMBL/GenBank/DDBJ databases">
        <authorList>
            <person name="Martin H S."/>
        </authorList>
    </citation>
    <scope>NUCLEOTIDE SEQUENCE</scope>
</reference>
<evidence type="ECO:0000313" key="3">
    <source>
        <dbReference type="Proteomes" id="UP000789524"/>
    </source>
</evidence>
<name>A0A8J2W6Y6_9NEOP</name>
<dbReference type="AlphaFoldDB" id="A0A8J2W6Y6"/>
<gene>
    <name evidence="2" type="ORF">DCHRY22_LOCUS14852</name>
</gene>
<keyword evidence="3" id="KW-1185">Reference proteome</keyword>
<protein>
    <submittedName>
        <fullName evidence="2">(African queen) hypothetical protein</fullName>
    </submittedName>
</protein>
<sequence length="66" mass="7350">MENDSHTLDNPSTKKKFLQVKVHSERELARDIIIRETERGAAHGEVPPASSEREASLSHAGDGWKV</sequence>
<accession>A0A8J2W6Y6</accession>
<feature type="region of interest" description="Disordered" evidence="1">
    <location>
        <begin position="39"/>
        <end position="66"/>
    </location>
</feature>
<evidence type="ECO:0000313" key="2">
    <source>
        <dbReference type="EMBL" id="CAG9583468.1"/>
    </source>
</evidence>